<dbReference type="GO" id="GO:0006777">
    <property type="term" value="P:Mo-molybdopterin cofactor biosynthetic process"/>
    <property type="evidence" value="ECO:0007669"/>
    <property type="project" value="UniProtKB-KW"/>
</dbReference>
<dbReference type="PROSITE" id="PS01078">
    <property type="entry name" value="MOCF_BIOSYNTHESIS_1"/>
    <property type="match status" value="1"/>
</dbReference>
<reference evidence="6 7" key="1">
    <citation type="journal article" date="2017" name="Curr. Biol.">
        <title>Genome architecture and evolution of a unichromosomal asexual nematode.</title>
        <authorList>
            <person name="Fradin H."/>
            <person name="Zegar C."/>
            <person name="Gutwein M."/>
            <person name="Lucas J."/>
            <person name="Kovtun M."/>
            <person name="Corcoran D."/>
            <person name="Baugh L.R."/>
            <person name="Kiontke K."/>
            <person name="Gunsalus K."/>
            <person name="Fitch D.H."/>
            <person name="Piano F."/>
        </authorList>
    </citation>
    <scope>NUCLEOTIDE SEQUENCE [LARGE SCALE GENOMIC DNA]</scope>
    <source>
        <strain evidence="6">PF1309</strain>
    </source>
</reference>
<dbReference type="InterPro" id="IPR008284">
    <property type="entry name" value="MoCF_biosynth_CS"/>
</dbReference>
<feature type="domain" description="MoaB/Mog" evidence="5">
    <location>
        <begin position="117"/>
        <end position="266"/>
    </location>
</feature>
<dbReference type="OrthoDB" id="4349954at2759"/>
<dbReference type="Pfam" id="PF00994">
    <property type="entry name" value="MoCF_biosynth"/>
    <property type="match status" value="1"/>
</dbReference>
<dbReference type="InterPro" id="IPR051920">
    <property type="entry name" value="MPT_Adenylyltrnsfr/MoaC-Rel"/>
</dbReference>
<dbReference type="NCBIfam" id="TIGR00177">
    <property type="entry name" value="molyb_syn"/>
    <property type="match status" value="1"/>
</dbReference>
<name>A0A2A2L1E2_9BILA</name>
<dbReference type="GO" id="GO:0061599">
    <property type="term" value="F:molybdopterin molybdotransferase activity"/>
    <property type="evidence" value="ECO:0007669"/>
    <property type="project" value="UniProtKB-EC"/>
</dbReference>
<organism evidence="6 7">
    <name type="scientific">Diploscapter pachys</name>
    <dbReference type="NCBI Taxonomy" id="2018661"/>
    <lineage>
        <taxon>Eukaryota</taxon>
        <taxon>Metazoa</taxon>
        <taxon>Ecdysozoa</taxon>
        <taxon>Nematoda</taxon>
        <taxon>Chromadorea</taxon>
        <taxon>Rhabditida</taxon>
        <taxon>Rhabditina</taxon>
        <taxon>Rhabditomorpha</taxon>
        <taxon>Rhabditoidea</taxon>
        <taxon>Rhabditidae</taxon>
        <taxon>Diploscapter</taxon>
    </lineage>
</organism>
<evidence type="ECO:0000259" key="5">
    <source>
        <dbReference type="SMART" id="SM00852"/>
    </source>
</evidence>
<evidence type="ECO:0000313" key="7">
    <source>
        <dbReference type="Proteomes" id="UP000218231"/>
    </source>
</evidence>
<evidence type="ECO:0000256" key="3">
    <source>
        <dbReference type="ARBA" id="ARBA00013269"/>
    </source>
</evidence>
<dbReference type="Proteomes" id="UP000218231">
    <property type="component" value="Unassembled WGS sequence"/>
</dbReference>
<dbReference type="EC" id="2.10.1.1" evidence="3"/>
<dbReference type="SUPFAM" id="SSF53218">
    <property type="entry name" value="Molybdenum cofactor biosynthesis proteins"/>
    <property type="match status" value="1"/>
</dbReference>
<accession>A0A2A2L1E2</accession>
<evidence type="ECO:0000256" key="2">
    <source>
        <dbReference type="ARBA" id="ARBA00007589"/>
    </source>
</evidence>
<dbReference type="PANTHER" id="PTHR43764">
    <property type="entry name" value="MOLYBDENUM COFACTOR BIOSYNTHESIS"/>
    <property type="match status" value="1"/>
</dbReference>
<gene>
    <name evidence="6" type="ORF">WR25_25897</name>
</gene>
<comment type="caution">
    <text evidence="6">The sequence shown here is derived from an EMBL/GenBank/DDBJ whole genome shotgun (WGS) entry which is preliminary data.</text>
</comment>
<comment type="similarity">
    <text evidence="2">In the N-terminal section; belongs to the MoaB/Mog family.</text>
</comment>
<sequence>MKLRDALTQMLGEFVASQKSPDFRLTTASNQQLNEAVKEERRNSIGFARNDWNPLPLSGCIDISDHPAGSGQQLPEVVLRVKTRVHSEKGRPDRPSSLIHRIVESLRFKIQTHMKIAIVTVSDTRSAGTKKDESGPALCEAIKQWGIQSYQNVVVSNVSIVPDEQNQIAEKLVELTDAEHDVIMTTGGTGFTTRDVTPEATLEVIHKRCSGLEVALHSYSLQKTPFAALSRAIAGIRNHTLIVNLPGSVKAVKECWEILSVILPHAVMQLQDTSDLVHDKLQHTNSP</sequence>
<evidence type="ECO:0000256" key="4">
    <source>
        <dbReference type="ARBA" id="ARBA00023150"/>
    </source>
</evidence>
<dbReference type="EMBL" id="LIAE01007321">
    <property type="protein sequence ID" value="PAV80076.1"/>
    <property type="molecule type" value="Genomic_DNA"/>
</dbReference>
<comment type="pathway">
    <text evidence="1">Cofactor biosynthesis; molybdopterin biosynthesis.</text>
</comment>
<keyword evidence="4" id="KW-0501">Molybdenum cofactor biosynthesis</keyword>
<keyword evidence="7" id="KW-1185">Reference proteome</keyword>
<dbReference type="PANTHER" id="PTHR43764:SF1">
    <property type="entry name" value="MOLYBDOPTERIN MOLYBDOTRANSFERASE"/>
    <property type="match status" value="1"/>
</dbReference>
<proteinExistence type="inferred from homology"/>
<dbReference type="Gene3D" id="3.40.980.10">
    <property type="entry name" value="MoaB/Mog-like domain"/>
    <property type="match status" value="1"/>
</dbReference>
<dbReference type="STRING" id="2018661.A0A2A2L1E2"/>
<dbReference type="SMART" id="SM00852">
    <property type="entry name" value="MoCF_biosynth"/>
    <property type="match status" value="1"/>
</dbReference>
<dbReference type="CDD" id="cd00886">
    <property type="entry name" value="MogA_MoaB"/>
    <property type="match status" value="1"/>
</dbReference>
<dbReference type="InterPro" id="IPR036425">
    <property type="entry name" value="MoaB/Mog-like_dom_sf"/>
</dbReference>
<dbReference type="InterPro" id="IPR001453">
    <property type="entry name" value="MoaB/Mog_dom"/>
</dbReference>
<dbReference type="AlphaFoldDB" id="A0A2A2L1E2"/>
<evidence type="ECO:0000313" key="6">
    <source>
        <dbReference type="EMBL" id="PAV80076.1"/>
    </source>
</evidence>
<evidence type="ECO:0000256" key="1">
    <source>
        <dbReference type="ARBA" id="ARBA00005046"/>
    </source>
</evidence>
<protein>
    <recommendedName>
        <fullName evidence="3">molybdopterin molybdotransferase</fullName>
        <ecNumber evidence="3">2.10.1.1</ecNumber>
    </recommendedName>
</protein>